<dbReference type="Pfam" id="PF00903">
    <property type="entry name" value="Glyoxalase"/>
    <property type="match status" value="1"/>
</dbReference>
<comment type="caution">
    <text evidence="2">The sequence shown here is derived from an EMBL/GenBank/DDBJ whole genome shotgun (WGS) entry which is preliminary data.</text>
</comment>
<feature type="domain" description="VOC" evidence="1">
    <location>
        <begin position="5"/>
        <end position="125"/>
    </location>
</feature>
<evidence type="ECO:0000259" key="1">
    <source>
        <dbReference type="PROSITE" id="PS51819"/>
    </source>
</evidence>
<reference evidence="2" key="1">
    <citation type="submission" date="2022-10" db="EMBL/GenBank/DDBJ databases">
        <title>Luteolibacter sp. GHJ8, whole genome shotgun sequencing project.</title>
        <authorList>
            <person name="Zhao G."/>
            <person name="Shen L."/>
        </authorList>
    </citation>
    <scope>NUCLEOTIDE SEQUENCE</scope>
    <source>
        <strain evidence="2">GHJ8</strain>
    </source>
</reference>
<dbReference type="PANTHER" id="PTHR33993:SF2">
    <property type="entry name" value="VOC DOMAIN-CONTAINING PROTEIN"/>
    <property type="match status" value="1"/>
</dbReference>
<accession>A0ABT3G2W9</accession>
<sequence length="126" mass="13514">MKDDALNWFEIFVSDLDKSKAFYEAILKSELVKTPPSEHGCEMAIFSFNQELGVGGCLSQAGESGKPGPGGTMIYLNVEGELDAVLARIPAAGGKVILERMSIPPHGFIGIFEDLDGNRVGLHSMS</sequence>
<evidence type="ECO:0000313" key="2">
    <source>
        <dbReference type="EMBL" id="MCW1914178.1"/>
    </source>
</evidence>
<dbReference type="Gene3D" id="3.10.180.10">
    <property type="entry name" value="2,3-Dihydroxybiphenyl 1,2-Dioxygenase, domain 1"/>
    <property type="match status" value="1"/>
</dbReference>
<gene>
    <name evidence="2" type="ORF">OJ996_11365</name>
</gene>
<dbReference type="PROSITE" id="PS51819">
    <property type="entry name" value="VOC"/>
    <property type="match status" value="1"/>
</dbReference>
<dbReference type="EMBL" id="JAPDDR010000005">
    <property type="protein sequence ID" value="MCW1914178.1"/>
    <property type="molecule type" value="Genomic_DNA"/>
</dbReference>
<dbReference type="InterPro" id="IPR004360">
    <property type="entry name" value="Glyas_Fos-R_dOase_dom"/>
</dbReference>
<dbReference type="SUPFAM" id="SSF54593">
    <property type="entry name" value="Glyoxalase/Bleomycin resistance protein/Dihydroxybiphenyl dioxygenase"/>
    <property type="match status" value="1"/>
</dbReference>
<keyword evidence="3" id="KW-1185">Reference proteome</keyword>
<evidence type="ECO:0000313" key="3">
    <source>
        <dbReference type="Proteomes" id="UP001165653"/>
    </source>
</evidence>
<name>A0ABT3G2W9_9BACT</name>
<dbReference type="InterPro" id="IPR052164">
    <property type="entry name" value="Anthracycline_SecMetBiosynth"/>
</dbReference>
<proteinExistence type="predicted"/>
<dbReference type="InterPro" id="IPR037523">
    <property type="entry name" value="VOC_core"/>
</dbReference>
<dbReference type="RefSeq" id="WP_264513692.1">
    <property type="nucleotide sequence ID" value="NZ_JAPDDR010000005.1"/>
</dbReference>
<organism evidence="2 3">
    <name type="scientific">Luteolibacter rhizosphaerae</name>
    <dbReference type="NCBI Taxonomy" id="2989719"/>
    <lineage>
        <taxon>Bacteria</taxon>
        <taxon>Pseudomonadati</taxon>
        <taxon>Verrucomicrobiota</taxon>
        <taxon>Verrucomicrobiia</taxon>
        <taxon>Verrucomicrobiales</taxon>
        <taxon>Verrucomicrobiaceae</taxon>
        <taxon>Luteolibacter</taxon>
    </lineage>
</organism>
<protein>
    <submittedName>
        <fullName evidence="2">VOC family protein</fullName>
    </submittedName>
</protein>
<dbReference type="Proteomes" id="UP001165653">
    <property type="component" value="Unassembled WGS sequence"/>
</dbReference>
<dbReference type="InterPro" id="IPR029068">
    <property type="entry name" value="Glyas_Bleomycin-R_OHBP_Dase"/>
</dbReference>
<dbReference type="PANTHER" id="PTHR33993">
    <property type="entry name" value="GLYOXALASE-RELATED"/>
    <property type="match status" value="1"/>
</dbReference>
<dbReference type="CDD" id="cd07247">
    <property type="entry name" value="SgaA_N_like"/>
    <property type="match status" value="1"/>
</dbReference>